<dbReference type="InterPro" id="IPR001810">
    <property type="entry name" value="F-box_dom"/>
</dbReference>
<proteinExistence type="predicted"/>
<dbReference type="Pfam" id="PF24758">
    <property type="entry name" value="LRR_At5g56370"/>
    <property type="match status" value="1"/>
</dbReference>
<dbReference type="InterPro" id="IPR055302">
    <property type="entry name" value="F-box_dom-containing"/>
</dbReference>
<dbReference type="PANTHER" id="PTHR32141">
    <property type="match status" value="1"/>
</dbReference>
<dbReference type="InterPro" id="IPR055411">
    <property type="entry name" value="LRR_FXL15/At3g58940/PEG3-like"/>
</dbReference>
<feature type="domain" description="F-box" evidence="1">
    <location>
        <begin position="10"/>
        <end position="51"/>
    </location>
</feature>
<evidence type="ECO:0000259" key="1">
    <source>
        <dbReference type="SMART" id="SM00256"/>
    </source>
</evidence>
<evidence type="ECO:0000313" key="2">
    <source>
        <dbReference type="EMBL" id="KAJ4798407.1"/>
    </source>
</evidence>
<dbReference type="SUPFAM" id="SSF81383">
    <property type="entry name" value="F-box domain"/>
    <property type="match status" value="1"/>
</dbReference>
<gene>
    <name evidence="2" type="ORF">LUZ62_049653</name>
</gene>
<organism evidence="2 3">
    <name type="scientific">Rhynchospora pubera</name>
    <dbReference type="NCBI Taxonomy" id="906938"/>
    <lineage>
        <taxon>Eukaryota</taxon>
        <taxon>Viridiplantae</taxon>
        <taxon>Streptophyta</taxon>
        <taxon>Embryophyta</taxon>
        <taxon>Tracheophyta</taxon>
        <taxon>Spermatophyta</taxon>
        <taxon>Magnoliopsida</taxon>
        <taxon>Liliopsida</taxon>
        <taxon>Poales</taxon>
        <taxon>Cyperaceae</taxon>
        <taxon>Cyperoideae</taxon>
        <taxon>Rhynchosporeae</taxon>
        <taxon>Rhynchospora</taxon>
    </lineage>
</organism>
<dbReference type="InterPro" id="IPR036047">
    <property type="entry name" value="F-box-like_dom_sf"/>
</dbReference>
<dbReference type="EMBL" id="JAMFTS010000002">
    <property type="protein sequence ID" value="KAJ4798407.1"/>
    <property type="molecule type" value="Genomic_DNA"/>
</dbReference>
<dbReference type="Pfam" id="PF00646">
    <property type="entry name" value="F-box"/>
    <property type="match status" value="1"/>
</dbReference>
<dbReference type="PANTHER" id="PTHR32141:SF179">
    <property type="entry name" value="F-BOX DOMAIN-CONTAINING PROTEIN"/>
    <property type="match status" value="1"/>
</dbReference>
<accession>A0AAV8G7C0</accession>
<evidence type="ECO:0000313" key="3">
    <source>
        <dbReference type="Proteomes" id="UP001140206"/>
    </source>
</evidence>
<dbReference type="SUPFAM" id="SSF52047">
    <property type="entry name" value="RNI-like"/>
    <property type="match status" value="1"/>
</dbReference>
<name>A0AAV8G7C0_9POAL</name>
<dbReference type="Proteomes" id="UP001140206">
    <property type="component" value="Chromosome 2"/>
</dbReference>
<sequence length="435" mass="49125">MAGEDRISSLPLDVIVSILSRLEVADAIRTSVLSHSWRHVWTYLPSLRIGYFMDDYETHFDGTVPVASSWIEGVLHVVSSLRGPLLHFALAHFFSSANDQSALLQRLLDLLLQKGCIETLQLESRIHPVFILLPSFRSLKELKLYQCRLVLPVDFQGCHCLSSLTLCNVQISNDDLHLLIHSSNNITTFKGGFFVPLGDQPVSIKLNSPSLRYLEFILSSINEKVEVVSAPYLEQAKIVYGAGINFEEPASVNLLFTTTAATVSSLYLDLSVLVSLSFAALPLNSTFPRVRQLNLDLNIKFMDKRMYGVFIWLLRSMLCLEELNLELNKTFDANGDHILVRDLLLKRQDGLSCLDQTLKRVRIDMDYFDNIFLTGIILVKFFLLNARVLELMEVAYWTGSDVKPSMLEKELQKAKVASSSKAKVVMSRQNEQCNC</sequence>
<reference evidence="2" key="1">
    <citation type="submission" date="2022-08" db="EMBL/GenBank/DDBJ databases">
        <authorList>
            <person name="Marques A."/>
        </authorList>
    </citation>
    <scope>NUCLEOTIDE SEQUENCE</scope>
    <source>
        <strain evidence="2">RhyPub2mFocal</strain>
        <tissue evidence="2">Leaves</tissue>
    </source>
</reference>
<dbReference type="AlphaFoldDB" id="A0AAV8G7C0"/>
<comment type="caution">
    <text evidence="2">The sequence shown here is derived from an EMBL/GenBank/DDBJ whole genome shotgun (WGS) entry which is preliminary data.</text>
</comment>
<protein>
    <submittedName>
        <fullName evidence="2">F-box/FBD/LRR-repeat protein</fullName>
    </submittedName>
</protein>
<dbReference type="SMART" id="SM00256">
    <property type="entry name" value="FBOX"/>
    <property type="match status" value="1"/>
</dbReference>
<dbReference type="Gene3D" id="1.20.1280.50">
    <property type="match status" value="1"/>
</dbReference>
<keyword evidence="3" id="KW-1185">Reference proteome</keyword>